<protein>
    <submittedName>
        <fullName evidence="1">Uncharacterized protein</fullName>
    </submittedName>
</protein>
<reference evidence="1" key="1">
    <citation type="submission" date="2020-08" db="EMBL/GenBank/DDBJ databases">
        <title>Multicomponent nature underlies the extraordinary mechanical properties of spider dragline silk.</title>
        <authorList>
            <person name="Kono N."/>
            <person name="Nakamura H."/>
            <person name="Mori M."/>
            <person name="Yoshida Y."/>
            <person name="Ohtoshi R."/>
            <person name="Malay A.D."/>
            <person name="Moran D.A.P."/>
            <person name="Tomita M."/>
            <person name="Numata K."/>
            <person name="Arakawa K."/>
        </authorList>
    </citation>
    <scope>NUCLEOTIDE SEQUENCE</scope>
</reference>
<organism evidence="1 2">
    <name type="scientific">Trichonephila clavipes</name>
    <name type="common">Golden silk orbweaver</name>
    <name type="synonym">Nephila clavipes</name>
    <dbReference type="NCBI Taxonomy" id="2585209"/>
    <lineage>
        <taxon>Eukaryota</taxon>
        <taxon>Metazoa</taxon>
        <taxon>Ecdysozoa</taxon>
        <taxon>Arthropoda</taxon>
        <taxon>Chelicerata</taxon>
        <taxon>Arachnida</taxon>
        <taxon>Araneae</taxon>
        <taxon>Araneomorphae</taxon>
        <taxon>Entelegynae</taxon>
        <taxon>Araneoidea</taxon>
        <taxon>Nephilidae</taxon>
        <taxon>Trichonephila</taxon>
    </lineage>
</organism>
<dbReference type="EMBL" id="BMAU01021243">
    <property type="protein sequence ID" value="GFY03981.1"/>
    <property type="molecule type" value="Genomic_DNA"/>
</dbReference>
<keyword evidence="2" id="KW-1185">Reference proteome</keyword>
<evidence type="ECO:0000313" key="2">
    <source>
        <dbReference type="Proteomes" id="UP000887159"/>
    </source>
</evidence>
<accession>A0A8X6S8M7</accession>
<proteinExistence type="predicted"/>
<dbReference type="AlphaFoldDB" id="A0A8X6S8M7"/>
<comment type="caution">
    <text evidence="1">The sequence shown here is derived from an EMBL/GenBank/DDBJ whole genome shotgun (WGS) entry which is preliminary data.</text>
</comment>
<dbReference type="Proteomes" id="UP000887159">
    <property type="component" value="Unassembled WGS sequence"/>
</dbReference>
<sequence length="72" mass="7753">MEVSAAFQRDACLDHQVSAVAMVCFSDIGGQIAGAWLSPYENTVKITVLAELELISKECSHFRTSCGLSGCR</sequence>
<name>A0A8X6S8M7_TRICX</name>
<gene>
    <name evidence="1" type="ORF">TNCV_1197601</name>
</gene>
<evidence type="ECO:0000313" key="1">
    <source>
        <dbReference type="EMBL" id="GFY03981.1"/>
    </source>
</evidence>